<keyword evidence="3" id="KW-1185">Reference proteome</keyword>
<keyword evidence="1" id="KW-1133">Transmembrane helix</keyword>
<dbReference type="Proteomes" id="UP000681162">
    <property type="component" value="Unassembled WGS sequence"/>
</dbReference>
<protein>
    <submittedName>
        <fullName evidence="2">Uncharacterized protein</fullName>
    </submittedName>
</protein>
<feature type="transmembrane region" description="Helical" evidence="1">
    <location>
        <begin position="136"/>
        <end position="153"/>
    </location>
</feature>
<dbReference type="RefSeq" id="WP_212939729.1">
    <property type="nucleotide sequence ID" value="NZ_BORR01000007.1"/>
</dbReference>
<evidence type="ECO:0000256" key="1">
    <source>
        <dbReference type="SAM" id="Phobius"/>
    </source>
</evidence>
<evidence type="ECO:0000313" key="2">
    <source>
        <dbReference type="EMBL" id="GIO37468.1"/>
    </source>
</evidence>
<feature type="transmembrane region" description="Helical" evidence="1">
    <location>
        <begin position="59"/>
        <end position="81"/>
    </location>
</feature>
<gene>
    <name evidence="2" type="ORF">J41TS12_23290</name>
</gene>
<feature type="transmembrane region" description="Helical" evidence="1">
    <location>
        <begin position="109"/>
        <end position="129"/>
    </location>
</feature>
<proteinExistence type="predicted"/>
<dbReference type="AlphaFoldDB" id="A0A920CH60"/>
<feature type="transmembrane region" description="Helical" evidence="1">
    <location>
        <begin position="16"/>
        <end position="38"/>
    </location>
</feature>
<reference evidence="2 3" key="1">
    <citation type="submission" date="2021-03" db="EMBL/GenBank/DDBJ databases">
        <title>Antimicrobial resistance genes in bacteria isolated from Japanese honey, and their potential for conferring macrolide and lincosamide resistance in the American foulbrood pathogen Paenibacillus larvae.</title>
        <authorList>
            <person name="Okamoto M."/>
            <person name="Kumagai M."/>
            <person name="Kanamori H."/>
            <person name="Takamatsu D."/>
        </authorList>
    </citation>
    <scope>NUCLEOTIDE SEQUENCE [LARGE SCALE GENOMIC DNA]</scope>
    <source>
        <strain evidence="2 3">J41TS12</strain>
    </source>
</reference>
<name>A0A920CH60_9BACL</name>
<keyword evidence="1" id="KW-0472">Membrane</keyword>
<sequence length="156" mass="17995">MNFIENVVRAYRKRSLLSIASLFGVVLAAVTVIWFQEIRVSNLDDFFAIIQQDDQRKKLILTAMLNLLAVGYLGANSIFWIKAVFTNNKSEYGYSYYRYDYQDVLTERIVYLLMSVIFGILTYVFLSFLLNKLSGIIWLIVLGVFFVIGNSNSNKN</sequence>
<accession>A0A920CH60</accession>
<organism evidence="2 3">
    <name type="scientific">Paenibacillus antibioticophila</name>
    <dbReference type="NCBI Taxonomy" id="1274374"/>
    <lineage>
        <taxon>Bacteria</taxon>
        <taxon>Bacillati</taxon>
        <taxon>Bacillota</taxon>
        <taxon>Bacilli</taxon>
        <taxon>Bacillales</taxon>
        <taxon>Paenibacillaceae</taxon>
        <taxon>Paenibacillus</taxon>
    </lineage>
</organism>
<comment type="caution">
    <text evidence="2">The sequence shown here is derived from an EMBL/GenBank/DDBJ whole genome shotgun (WGS) entry which is preliminary data.</text>
</comment>
<evidence type="ECO:0000313" key="3">
    <source>
        <dbReference type="Proteomes" id="UP000681162"/>
    </source>
</evidence>
<keyword evidence="1" id="KW-0812">Transmembrane</keyword>
<dbReference type="EMBL" id="BORR01000007">
    <property type="protein sequence ID" value="GIO37468.1"/>
    <property type="molecule type" value="Genomic_DNA"/>
</dbReference>